<feature type="region of interest" description="Disordered" evidence="1">
    <location>
        <begin position="1"/>
        <end position="24"/>
    </location>
</feature>
<dbReference type="AlphaFoldDB" id="A0A6V7PUF4"/>
<protein>
    <submittedName>
        <fullName evidence="2">Uncharacterized protein</fullName>
    </submittedName>
</protein>
<name>A0A6V7PUF4_ANACO</name>
<proteinExistence type="predicted"/>
<sequence>MGKNAPPAEKGKNTPPAEKGKNSEHFNALLQEMRGEVDAGYVAVAEAAEERQESAESAEAEEEAAEIRESAVLKWVSAVEERASALRQRGDGHALVREGGREFVCFPNSQLGLKPGRTCQSDHIMLSRLTKVVGQSDTWQVLIGPHPSPRYRSSTHNNEDAYRYIRFS</sequence>
<evidence type="ECO:0000256" key="1">
    <source>
        <dbReference type="SAM" id="MobiDB-lite"/>
    </source>
</evidence>
<evidence type="ECO:0000313" key="2">
    <source>
        <dbReference type="EMBL" id="CAD1834469.1"/>
    </source>
</evidence>
<reference evidence="2" key="1">
    <citation type="submission" date="2020-07" db="EMBL/GenBank/DDBJ databases">
        <authorList>
            <person name="Lin J."/>
        </authorList>
    </citation>
    <scope>NUCLEOTIDE SEQUENCE</scope>
</reference>
<gene>
    <name evidence="2" type="ORF">CB5_LOCUS17680</name>
</gene>
<accession>A0A6V7PUF4</accession>
<organism evidence="2">
    <name type="scientific">Ananas comosus var. bracteatus</name>
    <name type="common">red pineapple</name>
    <dbReference type="NCBI Taxonomy" id="296719"/>
    <lineage>
        <taxon>Eukaryota</taxon>
        <taxon>Viridiplantae</taxon>
        <taxon>Streptophyta</taxon>
        <taxon>Embryophyta</taxon>
        <taxon>Tracheophyta</taxon>
        <taxon>Spermatophyta</taxon>
        <taxon>Magnoliopsida</taxon>
        <taxon>Liliopsida</taxon>
        <taxon>Poales</taxon>
        <taxon>Bromeliaceae</taxon>
        <taxon>Bromelioideae</taxon>
        <taxon>Ananas</taxon>
    </lineage>
</organism>
<dbReference type="EMBL" id="LR862152">
    <property type="protein sequence ID" value="CAD1834469.1"/>
    <property type="molecule type" value="Genomic_DNA"/>
</dbReference>